<proteinExistence type="predicted"/>
<feature type="region of interest" description="Disordered" evidence="1">
    <location>
        <begin position="47"/>
        <end position="97"/>
    </location>
</feature>
<accession>A0AA36B8A5</accession>
<dbReference type="EMBL" id="OX597823">
    <property type="protein sequence ID" value="CAI9729429.1"/>
    <property type="molecule type" value="Genomic_DNA"/>
</dbReference>
<evidence type="ECO:0000256" key="1">
    <source>
        <dbReference type="SAM" id="MobiDB-lite"/>
    </source>
</evidence>
<organism evidence="2 3">
    <name type="scientific">Octopus vulgaris</name>
    <name type="common">Common octopus</name>
    <dbReference type="NCBI Taxonomy" id="6645"/>
    <lineage>
        <taxon>Eukaryota</taxon>
        <taxon>Metazoa</taxon>
        <taxon>Spiralia</taxon>
        <taxon>Lophotrochozoa</taxon>
        <taxon>Mollusca</taxon>
        <taxon>Cephalopoda</taxon>
        <taxon>Coleoidea</taxon>
        <taxon>Octopodiformes</taxon>
        <taxon>Octopoda</taxon>
        <taxon>Incirrata</taxon>
        <taxon>Octopodidae</taxon>
        <taxon>Octopus</taxon>
    </lineage>
</organism>
<gene>
    <name evidence="2" type="ORF">OCTVUL_1B012948</name>
</gene>
<sequence>MKRPTIAEVCEWVKKSWDDVRPEIIVKAFKKCGISNALDGTEDDALFEDSDFSSSDEDVPCFEDDEDFSGVEDDEDFSGVEDDEDFSGVEDDEEFSG</sequence>
<dbReference type="Proteomes" id="UP001162480">
    <property type="component" value="Chromosome 10"/>
</dbReference>
<evidence type="ECO:0008006" key="4">
    <source>
        <dbReference type="Google" id="ProtNLM"/>
    </source>
</evidence>
<keyword evidence="3" id="KW-1185">Reference proteome</keyword>
<dbReference type="AlphaFoldDB" id="A0AA36B8A5"/>
<protein>
    <recommendedName>
        <fullName evidence="4">DDE-1 domain-containing protein</fullName>
    </recommendedName>
</protein>
<evidence type="ECO:0000313" key="2">
    <source>
        <dbReference type="EMBL" id="CAI9729429.1"/>
    </source>
</evidence>
<name>A0AA36B8A5_OCTVU</name>
<evidence type="ECO:0000313" key="3">
    <source>
        <dbReference type="Proteomes" id="UP001162480"/>
    </source>
</evidence>
<reference evidence="2" key="1">
    <citation type="submission" date="2023-08" db="EMBL/GenBank/DDBJ databases">
        <authorList>
            <person name="Alioto T."/>
            <person name="Alioto T."/>
            <person name="Gomez Garrido J."/>
        </authorList>
    </citation>
    <scope>NUCLEOTIDE SEQUENCE</scope>
</reference>